<name>A0A430HZF1_9CORY</name>
<gene>
    <name evidence="2" type="ORF">EAH68_04700</name>
</gene>
<dbReference type="EMBL" id="RXHJ01000005">
    <property type="protein sequence ID" value="RSZ64305.1"/>
    <property type="molecule type" value="Genomic_DNA"/>
</dbReference>
<keyword evidence="3" id="KW-1185">Reference proteome</keyword>
<keyword evidence="1" id="KW-1133">Transmembrane helix</keyword>
<protein>
    <recommendedName>
        <fullName evidence="4">DUF2273 domain-containing protein</fullName>
    </recommendedName>
</protein>
<evidence type="ECO:0000313" key="3">
    <source>
        <dbReference type="Proteomes" id="UP000274907"/>
    </source>
</evidence>
<organism evidence="2 3">
    <name type="scientific">Corynebacterium hylobatis</name>
    <dbReference type="NCBI Taxonomy" id="1859290"/>
    <lineage>
        <taxon>Bacteria</taxon>
        <taxon>Bacillati</taxon>
        <taxon>Actinomycetota</taxon>
        <taxon>Actinomycetes</taxon>
        <taxon>Mycobacteriales</taxon>
        <taxon>Corynebacteriaceae</taxon>
        <taxon>Corynebacterium</taxon>
    </lineage>
</organism>
<keyword evidence="1" id="KW-0812">Transmembrane</keyword>
<proteinExistence type="predicted"/>
<dbReference type="Proteomes" id="UP000274907">
    <property type="component" value="Unassembled WGS sequence"/>
</dbReference>
<comment type="caution">
    <text evidence="2">The sequence shown here is derived from an EMBL/GenBank/DDBJ whole genome shotgun (WGS) entry which is preliminary data.</text>
</comment>
<evidence type="ECO:0000256" key="1">
    <source>
        <dbReference type="SAM" id="Phobius"/>
    </source>
</evidence>
<reference evidence="2 3" key="1">
    <citation type="submission" date="2018-12" db="EMBL/GenBank/DDBJ databases">
        <title>YIM 101343 draft genome.</title>
        <authorList>
            <person name="Chen X."/>
        </authorList>
    </citation>
    <scope>NUCLEOTIDE SEQUENCE [LARGE SCALE GENOMIC DNA]</scope>
    <source>
        <strain evidence="2 3">YIM 101343</strain>
    </source>
</reference>
<keyword evidence="1" id="KW-0472">Membrane</keyword>
<accession>A0A430HZF1</accession>
<sequence length="61" mass="6333">MSSHTRTGTLIGLALAFALILGGWVGLLYALLLGGSGAVIGAHLDRRIDLRTFLRSLGGRG</sequence>
<dbReference type="AlphaFoldDB" id="A0A430HZF1"/>
<feature type="transmembrane region" description="Helical" evidence="1">
    <location>
        <begin position="12"/>
        <end position="41"/>
    </location>
</feature>
<evidence type="ECO:0000313" key="2">
    <source>
        <dbReference type="EMBL" id="RSZ64305.1"/>
    </source>
</evidence>
<evidence type="ECO:0008006" key="4">
    <source>
        <dbReference type="Google" id="ProtNLM"/>
    </source>
</evidence>
<dbReference type="RefSeq" id="WP_126120176.1">
    <property type="nucleotide sequence ID" value="NZ_RXHJ01000005.1"/>
</dbReference>